<dbReference type="Gene3D" id="3.40.50.2300">
    <property type="match status" value="2"/>
</dbReference>
<gene>
    <name evidence="5" type="ORF">AQ490_01060</name>
</gene>
<evidence type="ECO:0000313" key="5">
    <source>
        <dbReference type="EMBL" id="KRV51384.1"/>
    </source>
</evidence>
<sequence length="370" mass="39289">MYTHLRSAALAVAAVTLAATLAACGDAKEAGEGKEPAPSGKKNGSLTIGLLLPENQTARYENFDQPLIEKKIKELCSECKVLYANAKQEASTQEQQVDTMITKKVDALILDAVDFKSIANSVRKADKAGIPVIAYDRLARGPIKGYTSFDNEQVGRVQGEALLKALGDRAKQGQIVMMNGDKGDPNAADFKKGAHSALDGKVTIGKEYDTVGWKPEEANRNAKGAITSLGKENIVGFYSANDGMAGGIVTAIRAAKFSEMPPVTGQDAELAGVQRIISGEQYMSVYKPYVPEADAAAKMAVAAARGEDVSTVAKDRVDSATTKDIPSVVIAPVALTRTNILDTVVKDGLYTLDEICTPKYRAACEELGLK</sequence>
<dbReference type="Proteomes" id="UP000050867">
    <property type="component" value="Unassembled WGS sequence"/>
</dbReference>
<dbReference type="InterPro" id="IPR025997">
    <property type="entry name" value="SBP_2_dom"/>
</dbReference>
<dbReference type="PANTHER" id="PTHR30036:SF1">
    <property type="entry name" value="D-XYLOSE-BINDING PERIPLASMIC PROTEIN"/>
    <property type="match status" value="1"/>
</dbReference>
<evidence type="ECO:0000256" key="2">
    <source>
        <dbReference type="ARBA" id="ARBA00022729"/>
    </source>
</evidence>
<dbReference type="OrthoDB" id="9773673at2"/>
<comment type="subcellular location">
    <subcellularLocation>
        <location evidence="1">Cell envelope</location>
    </subcellularLocation>
</comment>
<dbReference type="STRING" id="76728.AQ490_01060"/>
<accession>A0A0T6LZC7</accession>
<reference evidence="5 6" key="1">
    <citation type="submission" date="2015-10" db="EMBL/GenBank/DDBJ databases">
        <title>Draft genome sequence of pyrrolomycin-producing Streptomyces vitaminophilus.</title>
        <authorList>
            <person name="Graham D.E."/>
            <person name="Mahan K.M."/>
            <person name="Klingeman D.M."/>
            <person name="Hettich R.L."/>
            <person name="Parry R.J."/>
        </authorList>
    </citation>
    <scope>NUCLEOTIDE SEQUENCE [LARGE SCALE GENOMIC DNA]</scope>
    <source>
        <strain evidence="5 6">ATCC 31673</strain>
    </source>
</reference>
<feature type="signal peptide" evidence="3">
    <location>
        <begin position="1"/>
        <end position="18"/>
    </location>
</feature>
<protein>
    <submittedName>
        <fullName evidence="5">ABC transporter substrate-binding protein</fullName>
    </submittedName>
</protein>
<dbReference type="GO" id="GO:0030288">
    <property type="term" value="C:outer membrane-bounded periplasmic space"/>
    <property type="evidence" value="ECO:0007669"/>
    <property type="project" value="TreeGrafter"/>
</dbReference>
<organism evidence="5 6">
    <name type="scientific">Wenjunlia vitaminophila</name>
    <name type="common">Streptomyces vitaminophilus</name>
    <dbReference type="NCBI Taxonomy" id="76728"/>
    <lineage>
        <taxon>Bacteria</taxon>
        <taxon>Bacillati</taxon>
        <taxon>Actinomycetota</taxon>
        <taxon>Actinomycetes</taxon>
        <taxon>Kitasatosporales</taxon>
        <taxon>Streptomycetaceae</taxon>
        <taxon>Wenjunlia</taxon>
    </lineage>
</organism>
<dbReference type="RefSeq" id="WP_018384403.1">
    <property type="nucleotide sequence ID" value="NZ_LLZU01000001.1"/>
</dbReference>
<dbReference type="AlphaFoldDB" id="A0A0T6LZC7"/>
<keyword evidence="6" id="KW-1185">Reference proteome</keyword>
<comment type="caution">
    <text evidence="5">The sequence shown here is derived from an EMBL/GenBank/DDBJ whole genome shotgun (WGS) entry which is preliminary data.</text>
</comment>
<dbReference type="SUPFAM" id="SSF53822">
    <property type="entry name" value="Periplasmic binding protein-like I"/>
    <property type="match status" value="1"/>
</dbReference>
<dbReference type="EMBL" id="LLZU01000001">
    <property type="protein sequence ID" value="KRV51384.1"/>
    <property type="molecule type" value="Genomic_DNA"/>
</dbReference>
<evidence type="ECO:0000259" key="4">
    <source>
        <dbReference type="Pfam" id="PF13407"/>
    </source>
</evidence>
<proteinExistence type="predicted"/>
<dbReference type="Pfam" id="PF13407">
    <property type="entry name" value="Peripla_BP_4"/>
    <property type="match status" value="1"/>
</dbReference>
<feature type="domain" description="Periplasmic binding protein" evidence="4">
    <location>
        <begin position="48"/>
        <end position="307"/>
    </location>
</feature>
<dbReference type="GO" id="GO:0030246">
    <property type="term" value="F:carbohydrate binding"/>
    <property type="evidence" value="ECO:0007669"/>
    <property type="project" value="TreeGrafter"/>
</dbReference>
<feature type="chain" id="PRO_5038346491" evidence="3">
    <location>
        <begin position="19"/>
        <end position="370"/>
    </location>
</feature>
<keyword evidence="2 3" id="KW-0732">Signal</keyword>
<dbReference type="PANTHER" id="PTHR30036">
    <property type="entry name" value="D-XYLOSE-BINDING PERIPLASMIC PROTEIN"/>
    <property type="match status" value="1"/>
</dbReference>
<evidence type="ECO:0000256" key="3">
    <source>
        <dbReference type="SAM" id="SignalP"/>
    </source>
</evidence>
<dbReference type="InterPro" id="IPR050555">
    <property type="entry name" value="Bact_Solute-Bind_Prot2"/>
</dbReference>
<dbReference type="PROSITE" id="PS51257">
    <property type="entry name" value="PROKAR_LIPOPROTEIN"/>
    <property type="match status" value="1"/>
</dbReference>
<dbReference type="eggNOG" id="COG4213">
    <property type="taxonomic scope" value="Bacteria"/>
</dbReference>
<evidence type="ECO:0000256" key="1">
    <source>
        <dbReference type="ARBA" id="ARBA00004196"/>
    </source>
</evidence>
<name>A0A0T6LZC7_WENVI</name>
<evidence type="ECO:0000313" key="6">
    <source>
        <dbReference type="Proteomes" id="UP000050867"/>
    </source>
</evidence>
<dbReference type="InterPro" id="IPR028082">
    <property type="entry name" value="Peripla_BP_I"/>
</dbReference>